<reference evidence="3" key="1">
    <citation type="submission" date="2023-01" db="EMBL/GenBank/DDBJ databases">
        <title>Human gut microbiome strain richness.</title>
        <authorList>
            <person name="Chen-Liaw A."/>
        </authorList>
    </citation>
    <scope>NUCLEOTIDE SEQUENCE</scope>
    <source>
        <strain evidence="3">B1_m1001713B170214d0_201011</strain>
    </source>
</reference>
<evidence type="ECO:0000313" key="3">
    <source>
        <dbReference type="EMBL" id="MDB1998611.1"/>
    </source>
</evidence>
<accession>A0AAW6AQ39</accession>
<dbReference type="GO" id="GO:0009288">
    <property type="term" value="C:bacterial-type flagellum"/>
    <property type="evidence" value="ECO:0007669"/>
    <property type="project" value="InterPro"/>
</dbReference>
<evidence type="ECO:0000313" key="4">
    <source>
        <dbReference type="Proteomes" id="UP001300871"/>
    </source>
</evidence>
<dbReference type="RefSeq" id="WP_100932214.1">
    <property type="nucleotide sequence ID" value="NZ_JAAIMZ010000002.1"/>
</dbReference>
<evidence type="ECO:0000259" key="2">
    <source>
        <dbReference type="Pfam" id="PF00669"/>
    </source>
</evidence>
<dbReference type="EMBL" id="JAQLGM010000001">
    <property type="protein sequence ID" value="MDB1998611.1"/>
    <property type="molecule type" value="Genomic_DNA"/>
</dbReference>
<dbReference type="Proteomes" id="UP001300871">
    <property type="component" value="Unassembled WGS sequence"/>
</dbReference>
<keyword evidence="1" id="KW-0175">Coiled coil</keyword>
<dbReference type="Gene3D" id="1.20.1330.10">
    <property type="entry name" value="f41 fragment of flagellin, N-terminal domain"/>
    <property type="match status" value="1"/>
</dbReference>
<keyword evidence="3" id="KW-0282">Flagellum</keyword>
<sequence length="323" mass="34989">MRITDNMLLANYNTNLQRNISNLAASNMRLASERSFNHVSEDTSAAARAFVIRDQLAKTEEHIRTIDNAAGELSSAEGNIMVIQSIATSAYETATSAGGPKEQKDFEILAEQINGQKNEMLQTMNATYANKFLFSGSGNEAPFSLSADGKLLFNGTPVDTAASAGDFKNNEDVYLDIGFGINGQTGTGAKTGIKISTSGVDVLGYGTDGKGNPNNVYSLMDQLETQLRAGDKDGAIATAELLKDKAGSISNSITEIGTREKLLERTKDRLETNQINLKESQQNLEGVKLEQEATENKNYEMAWMVTLQLGSNIIPASIFDFMR</sequence>
<evidence type="ECO:0000256" key="1">
    <source>
        <dbReference type="SAM" id="Coils"/>
    </source>
</evidence>
<feature type="domain" description="Flagellin N-terminal" evidence="2">
    <location>
        <begin position="3"/>
        <end position="137"/>
    </location>
</feature>
<dbReference type="SUPFAM" id="SSF64518">
    <property type="entry name" value="Phase 1 flagellin"/>
    <property type="match status" value="1"/>
</dbReference>
<feature type="coiled-coil region" evidence="1">
    <location>
        <begin position="263"/>
        <end position="297"/>
    </location>
</feature>
<organism evidence="3 4">
    <name type="scientific">Clostridium symbiosum</name>
    <name type="common">Bacteroides symbiosus</name>
    <dbReference type="NCBI Taxonomy" id="1512"/>
    <lineage>
        <taxon>Bacteria</taxon>
        <taxon>Bacillati</taxon>
        <taxon>Bacillota</taxon>
        <taxon>Clostridia</taxon>
        <taxon>Lachnospirales</taxon>
        <taxon>Lachnospiraceae</taxon>
        <taxon>Otoolea</taxon>
    </lineage>
</organism>
<dbReference type="AlphaFoldDB" id="A0AAW6AQ39"/>
<dbReference type="GeneID" id="57968572"/>
<keyword evidence="3" id="KW-0969">Cilium</keyword>
<dbReference type="Pfam" id="PF00669">
    <property type="entry name" value="Flagellin_N"/>
    <property type="match status" value="1"/>
</dbReference>
<name>A0AAW6AQ39_CLOSY</name>
<comment type="caution">
    <text evidence="3">The sequence shown here is derived from an EMBL/GenBank/DDBJ whole genome shotgun (WGS) entry which is preliminary data.</text>
</comment>
<keyword evidence="3" id="KW-0966">Cell projection</keyword>
<dbReference type="PANTHER" id="PTHR42792:SF1">
    <property type="entry name" value="FLAGELLAR HOOK-ASSOCIATED PROTEIN 3"/>
    <property type="match status" value="1"/>
</dbReference>
<dbReference type="InterPro" id="IPR001029">
    <property type="entry name" value="Flagellin_N"/>
</dbReference>
<dbReference type="GO" id="GO:0005198">
    <property type="term" value="F:structural molecule activity"/>
    <property type="evidence" value="ECO:0007669"/>
    <property type="project" value="InterPro"/>
</dbReference>
<protein>
    <submittedName>
        <fullName evidence="3">FgL, flagellar protein</fullName>
    </submittedName>
</protein>
<dbReference type="PANTHER" id="PTHR42792">
    <property type="entry name" value="FLAGELLIN"/>
    <property type="match status" value="1"/>
</dbReference>
<dbReference type="InterPro" id="IPR001492">
    <property type="entry name" value="Flagellin"/>
</dbReference>
<gene>
    <name evidence="3" type="ORF">PM006_00105</name>
</gene>
<proteinExistence type="predicted"/>